<evidence type="ECO:0000313" key="4">
    <source>
        <dbReference type="Proteomes" id="UP000792457"/>
    </source>
</evidence>
<comment type="caution">
    <text evidence="3">The sequence shown here is derived from an EMBL/GenBank/DDBJ whole genome shotgun (WGS) entry which is preliminary data.</text>
</comment>
<name>A0A8K0JXK8_LADFU</name>
<reference evidence="3" key="1">
    <citation type="submission" date="2013-04" db="EMBL/GenBank/DDBJ databases">
        <authorList>
            <person name="Qu J."/>
            <person name="Murali S.C."/>
            <person name="Bandaranaike D."/>
            <person name="Bellair M."/>
            <person name="Blankenburg K."/>
            <person name="Chao H."/>
            <person name="Dinh H."/>
            <person name="Doddapaneni H."/>
            <person name="Downs B."/>
            <person name="Dugan-Rocha S."/>
            <person name="Elkadiri S."/>
            <person name="Gnanaolivu R.D."/>
            <person name="Hernandez B."/>
            <person name="Javaid M."/>
            <person name="Jayaseelan J.C."/>
            <person name="Lee S."/>
            <person name="Li M."/>
            <person name="Ming W."/>
            <person name="Munidasa M."/>
            <person name="Muniz J."/>
            <person name="Nguyen L."/>
            <person name="Ongeri F."/>
            <person name="Osuji N."/>
            <person name="Pu L.-L."/>
            <person name="Puazo M."/>
            <person name="Qu C."/>
            <person name="Quiroz J."/>
            <person name="Raj R."/>
            <person name="Weissenberger G."/>
            <person name="Xin Y."/>
            <person name="Zou X."/>
            <person name="Han Y."/>
            <person name="Richards S."/>
            <person name="Worley K."/>
            <person name="Muzny D."/>
            <person name="Gibbs R."/>
        </authorList>
    </citation>
    <scope>NUCLEOTIDE SEQUENCE</scope>
    <source>
        <strain evidence="3">Sampled in the wild</strain>
    </source>
</reference>
<evidence type="ECO:0000256" key="1">
    <source>
        <dbReference type="ARBA" id="ARBA00023239"/>
    </source>
</evidence>
<protein>
    <recommendedName>
        <fullName evidence="2">TSEN34 N-terminal domain-containing protein</fullName>
    </recommendedName>
</protein>
<evidence type="ECO:0000259" key="2">
    <source>
        <dbReference type="Pfam" id="PF26577"/>
    </source>
</evidence>
<dbReference type="InterPro" id="IPR059049">
    <property type="entry name" value="TSEN34_N"/>
</dbReference>
<organism evidence="3 4">
    <name type="scientific">Ladona fulva</name>
    <name type="common">Scarce chaser dragonfly</name>
    <name type="synonym">Libellula fulva</name>
    <dbReference type="NCBI Taxonomy" id="123851"/>
    <lineage>
        <taxon>Eukaryota</taxon>
        <taxon>Metazoa</taxon>
        <taxon>Ecdysozoa</taxon>
        <taxon>Arthropoda</taxon>
        <taxon>Hexapoda</taxon>
        <taxon>Insecta</taxon>
        <taxon>Pterygota</taxon>
        <taxon>Palaeoptera</taxon>
        <taxon>Odonata</taxon>
        <taxon>Epiprocta</taxon>
        <taxon>Anisoptera</taxon>
        <taxon>Libelluloidea</taxon>
        <taxon>Libellulidae</taxon>
        <taxon>Ladona</taxon>
    </lineage>
</organism>
<sequence length="171" mass="20084">MIDLTVDNGRVLVWNVDDVIKIRQEYRIVGQLLGTLASFSYQDKQRGLPLSLLNEEVNILVEKGFARLVQVPAISQKPSEEAVERFKEYREQSYQKQVAIFKEGREKQIRSMLDRIVEGKQNKRRQRMRSNISVMQSPGEAKKIKVEDEKVLYGNMHIFYLRNVTFINFVY</sequence>
<keyword evidence="4" id="KW-1185">Reference proteome</keyword>
<gene>
    <name evidence="3" type="ORF">J437_LFUL003215</name>
</gene>
<dbReference type="OrthoDB" id="48041at2759"/>
<accession>A0A8K0JXK8</accession>
<evidence type="ECO:0000313" key="3">
    <source>
        <dbReference type="EMBL" id="KAG8224492.1"/>
    </source>
</evidence>
<reference evidence="3" key="2">
    <citation type="submission" date="2017-10" db="EMBL/GenBank/DDBJ databases">
        <title>Ladona fulva Genome sequencing and assembly.</title>
        <authorList>
            <person name="Murali S."/>
            <person name="Richards S."/>
            <person name="Bandaranaike D."/>
            <person name="Bellair M."/>
            <person name="Blankenburg K."/>
            <person name="Chao H."/>
            <person name="Dinh H."/>
            <person name="Doddapaneni H."/>
            <person name="Dugan-Rocha S."/>
            <person name="Elkadiri S."/>
            <person name="Gnanaolivu R."/>
            <person name="Hernandez B."/>
            <person name="Skinner E."/>
            <person name="Javaid M."/>
            <person name="Lee S."/>
            <person name="Li M."/>
            <person name="Ming W."/>
            <person name="Munidasa M."/>
            <person name="Muniz J."/>
            <person name="Nguyen L."/>
            <person name="Hughes D."/>
            <person name="Osuji N."/>
            <person name="Pu L.-L."/>
            <person name="Puazo M."/>
            <person name="Qu C."/>
            <person name="Quiroz J."/>
            <person name="Raj R."/>
            <person name="Weissenberger G."/>
            <person name="Xin Y."/>
            <person name="Zou X."/>
            <person name="Han Y."/>
            <person name="Worley K."/>
            <person name="Muzny D."/>
            <person name="Gibbs R."/>
        </authorList>
    </citation>
    <scope>NUCLEOTIDE SEQUENCE</scope>
    <source>
        <strain evidence="3">Sampled in the wild</strain>
    </source>
</reference>
<dbReference type="PANTHER" id="PTHR13070:SF0">
    <property type="entry name" value="TRNA-SPLICING ENDONUCLEASE SUBUNIT SEN34"/>
    <property type="match status" value="1"/>
</dbReference>
<proteinExistence type="predicted"/>
<dbReference type="AlphaFoldDB" id="A0A8K0JXK8"/>
<dbReference type="Pfam" id="PF26577">
    <property type="entry name" value="TSEN34_N"/>
    <property type="match status" value="1"/>
</dbReference>
<dbReference type="GO" id="GO:0000379">
    <property type="term" value="P:tRNA-type intron splice site recognition and cleavage"/>
    <property type="evidence" value="ECO:0007669"/>
    <property type="project" value="TreeGrafter"/>
</dbReference>
<dbReference type="PANTHER" id="PTHR13070">
    <property type="entry name" value="TRNA-SPLICING ENDONUCLEASE SUBUNIT SEN34-RELATED"/>
    <property type="match status" value="1"/>
</dbReference>
<keyword evidence="1" id="KW-0456">Lyase</keyword>
<dbReference type="Proteomes" id="UP000792457">
    <property type="component" value="Unassembled WGS sequence"/>
</dbReference>
<dbReference type="EMBL" id="KZ308197">
    <property type="protein sequence ID" value="KAG8224492.1"/>
    <property type="molecule type" value="Genomic_DNA"/>
</dbReference>
<feature type="domain" description="TSEN34 N-terminal" evidence="2">
    <location>
        <begin position="2"/>
        <end position="70"/>
    </location>
</feature>
<dbReference type="GO" id="GO:0000213">
    <property type="term" value="F:tRNA-intron lyase activity"/>
    <property type="evidence" value="ECO:0007669"/>
    <property type="project" value="TreeGrafter"/>
</dbReference>